<comment type="similarity">
    <text evidence="8">Belongs to the TDD superfamily. DTWD1 family.</text>
</comment>
<dbReference type="PANTHER" id="PTHR15627">
    <property type="entry name" value="NATURAL KILLER CELL-SPECIFIC ANTIGEN KLIP1"/>
    <property type="match status" value="1"/>
</dbReference>
<reference evidence="13 14" key="1">
    <citation type="journal article" date="2024" name="BMC Genomics">
        <title>De novo assembly and annotation of Popillia japonica's genome with initial clues to its potential as an invasive pest.</title>
        <authorList>
            <person name="Cucini C."/>
            <person name="Boschi S."/>
            <person name="Funari R."/>
            <person name="Cardaioli E."/>
            <person name="Iannotti N."/>
            <person name="Marturano G."/>
            <person name="Paoli F."/>
            <person name="Bruttini M."/>
            <person name="Carapelli A."/>
            <person name="Frati F."/>
            <person name="Nardi F."/>
        </authorList>
    </citation>
    <scope>NUCLEOTIDE SEQUENCE [LARGE SCALE GENOMIC DNA]</scope>
    <source>
        <strain evidence="13">DMR45628</strain>
    </source>
</reference>
<comment type="subcellular location">
    <subcellularLocation>
        <location evidence="1">Nucleus</location>
    </subcellularLocation>
</comment>
<dbReference type="EC" id="2.5.1.25" evidence="2"/>
<evidence type="ECO:0000256" key="11">
    <source>
        <dbReference type="ARBA" id="ARBA00048718"/>
    </source>
</evidence>
<evidence type="ECO:0000256" key="3">
    <source>
        <dbReference type="ARBA" id="ARBA00022679"/>
    </source>
</evidence>
<protein>
    <recommendedName>
        <fullName evidence="9">tRNA-uridine aminocarboxypropyltransferase 1</fullName>
        <ecNumber evidence="2">2.5.1.25</ecNumber>
    </recommendedName>
    <alternativeName>
        <fullName evidence="10">DTW domain-containing protein 1</fullName>
    </alternativeName>
</protein>
<comment type="catalytic activity">
    <reaction evidence="11">
        <text>a uridine in tRNA + S-adenosyl-L-methionine = a 3-[(3S)-3-amino-3-carboxypropyl]uridine in tRNA + S-methyl-5'-thioadenosine + H(+)</text>
        <dbReference type="Rhea" id="RHEA:62432"/>
        <dbReference type="Rhea" id="RHEA-COMP:13339"/>
        <dbReference type="Rhea" id="RHEA-COMP:16092"/>
        <dbReference type="ChEBI" id="CHEBI:15378"/>
        <dbReference type="ChEBI" id="CHEBI:17509"/>
        <dbReference type="ChEBI" id="CHEBI:59789"/>
        <dbReference type="ChEBI" id="CHEBI:65315"/>
        <dbReference type="ChEBI" id="CHEBI:82930"/>
        <dbReference type="EC" id="2.5.1.25"/>
    </reaction>
</comment>
<dbReference type="Proteomes" id="UP001458880">
    <property type="component" value="Unassembled WGS sequence"/>
</dbReference>
<evidence type="ECO:0000256" key="1">
    <source>
        <dbReference type="ARBA" id="ARBA00004123"/>
    </source>
</evidence>
<dbReference type="InterPro" id="IPR005636">
    <property type="entry name" value="DTW"/>
</dbReference>
<evidence type="ECO:0000256" key="4">
    <source>
        <dbReference type="ARBA" id="ARBA00022691"/>
    </source>
</evidence>
<comment type="function">
    <text evidence="7">Catalyzes the formation of 3-(3-amino-3-carboxypropyl)uridine (acp3U) at position 20 in the D-loop of several cytoplasmic tRNAs (acp3U(20)).</text>
</comment>
<evidence type="ECO:0000313" key="13">
    <source>
        <dbReference type="EMBL" id="KAK9681327.1"/>
    </source>
</evidence>
<comment type="caution">
    <text evidence="13">The sequence shown here is derived from an EMBL/GenBank/DDBJ whole genome shotgun (WGS) entry which is preliminary data.</text>
</comment>
<keyword evidence="3" id="KW-0808">Transferase</keyword>
<name>A0AAW1HX24_POPJA</name>
<accession>A0AAW1HX24</accession>
<evidence type="ECO:0000256" key="9">
    <source>
        <dbReference type="ARBA" id="ARBA00039242"/>
    </source>
</evidence>
<sequence>MSNPNQPSNQILIDKTPFEGLNILDDSILNNLQGRHPCSKCGKSRKYYCYSCYVPVKELDEKLPRIKLPVKIDIIKHKHEIDGKSTSAHAAIIAPDDVKLLLYRKLPKGYNKTTLRRYASLPHDKISRLELLKELPITRAIFIDSTWTQSKVLQNRISQFWRHQKGSPRWYLATIEAIHQFLLELHINAWGVHPEYRVENGDIDSAYNGQYDNLLFFFKHMYYLIHSYYDHDNLYAYKRRLM</sequence>
<dbReference type="Pfam" id="PF03942">
    <property type="entry name" value="DTW"/>
    <property type="match status" value="1"/>
</dbReference>
<feature type="domain" description="DTW" evidence="12">
    <location>
        <begin position="45"/>
        <end position="230"/>
    </location>
</feature>
<evidence type="ECO:0000256" key="8">
    <source>
        <dbReference type="ARBA" id="ARBA00038290"/>
    </source>
</evidence>
<keyword evidence="4" id="KW-0949">S-adenosyl-L-methionine</keyword>
<evidence type="ECO:0000256" key="2">
    <source>
        <dbReference type="ARBA" id="ARBA00012386"/>
    </source>
</evidence>
<organism evidence="13 14">
    <name type="scientific">Popillia japonica</name>
    <name type="common">Japanese beetle</name>
    <dbReference type="NCBI Taxonomy" id="7064"/>
    <lineage>
        <taxon>Eukaryota</taxon>
        <taxon>Metazoa</taxon>
        <taxon>Ecdysozoa</taxon>
        <taxon>Arthropoda</taxon>
        <taxon>Hexapoda</taxon>
        <taxon>Insecta</taxon>
        <taxon>Pterygota</taxon>
        <taxon>Neoptera</taxon>
        <taxon>Endopterygota</taxon>
        <taxon>Coleoptera</taxon>
        <taxon>Polyphaga</taxon>
        <taxon>Scarabaeiformia</taxon>
        <taxon>Scarabaeidae</taxon>
        <taxon>Rutelinae</taxon>
        <taxon>Popillia</taxon>
    </lineage>
</organism>
<dbReference type="GO" id="GO:0006400">
    <property type="term" value="P:tRNA modification"/>
    <property type="evidence" value="ECO:0007669"/>
    <property type="project" value="TreeGrafter"/>
</dbReference>
<gene>
    <name evidence="13" type="ORF">QE152_g38394</name>
</gene>
<proteinExistence type="inferred from homology"/>
<dbReference type="GO" id="GO:0005634">
    <property type="term" value="C:nucleus"/>
    <property type="evidence" value="ECO:0007669"/>
    <property type="project" value="UniProtKB-SubCell"/>
</dbReference>
<evidence type="ECO:0000256" key="10">
    <source>
        <dbReference type="ARBA" id="ARBA00042508"/>
    </source>
</evidence>
<dbReference type="GO" id="GO:0016432">
    <property type="term" value="F:tRNA-uridine aminocarboxypropyltransferase activity"/>
    <property type="evidence" value="ECO:0007669"/>
    <property type="project" value="UniProtKB-EC"/>
</dbReference>
<evidence type="ECO:0000256" key="6">
    <source>
        <dbReference type="ARBA" id="ARBA00023242"/>
    </source>
</evidence>
<keyword evidence="6" id="KW-0539">Nucleus</keyword>
<keyword evidence="14" id="KW-1185">Reference proteome</keyword>
<dbReference type="InterPro" id="IPR051521">
    <property type="entry name" value="tRNA_Mod/Golgi_Maint"/>
</dbReference>
<evidence type="ECO:0000256" key="5">
    <source>
        <dbReference type="ARBA" id="ARBA00022694"/>
    </source>
</evidence>
<evidence type="ECO:0000259" key="12">
    <source>
        <dbReference type="SMART" id="SM01144"/>
    </source>
</evidence>
<dbReference type="PANTHER" id="PTHR15627:SF8">
    <property type="entry name" value="TRNA-URIDINE AMINOCARBOXYPROPYLTRANSFERASE 1"/>
    <property type="match status" value="1"/>
</dbReference>
<dbReference type="EMBL" id="JASPKY010000825">
    <property type="protein sequence ID" value="KAK9681327.1"/>
    <property type="molecule type" value="Genomic_DNA"/>
</dbReference>
<evidence type="ECO:0000313" key="14">
    <source>
        <dbReference type="Proteomes" id="UP001458880"/>
    </source>
</evidence>
<keyword evidence="5" id="KW-0819">tRNA processing</keyword>
<evidence type="ECO:0000256" key="7">
    <source>
        <dbReference type="ARBA" id="ARBA00037050"/>
    </source>
</evidence>
<dbReference type="AlphaFoldDB" id="A0AAW1HX24"/>
<dbReference type="SMART" id="SM01144">
    <property type="entry name" value="DTW"/>
    <property type="match status" value="1"/>
</dbReference>